<evidence type="ECO:0000313" key="18">
    <source>
        <dbReference type="EMBL" id="KAK3098441.1"/>
    </source>
</evidence>
<feature type="binding site" evidence="13">
    <location>
        <position position="269"/>
    </location>
    <ligand>
        <name>ATP</name>
        <dbReference type="ChEBI" id="CHEBI:30616"/>
    </ligand>
</feature>
<dbReference type="GO" id="GO:0000278">
    <property type="term" value="P:mitotic cell cycle"/>
    <property type="evidence" value="ECO:0007669"/>
    <property type="project" value="InterPro"/>
</dbReference>
<evidence type="ECO:0000256" key="1">
    <source>
        <dbReference type="ARBA" id="ARBA00004123"/>
    </source>
</evidence>
<evidence type="ECO:0000256" key="14">
    <source>
        <dbReference type="PIRSR" id="PIRSR037281-3"/>
    </source>
</evidence>
<feature type="domain" description="Protein kinase" evidence="17">
    <location>
        <begin position="240"/>
        <end position="515"/>
    </location>
</feature>
<comment type="caution">
    <text evidence="18">The sequence shown here is derived from an EMBL/GenBank/DDBJ whole genome shotgun (WGS) entry which is preliminary data.</text>
</comment>
<gene>
    <name evidence="18" type="ORF">FSP39_019505</name>
</gene>
<dbReference type="InterPro" id="IPR008271">
    <property type="entry name" value="Ser/Thr_kinase_AS"/>
</dbReference>
<keyword evidence="7 14" id="KW-0460">Magnesium</keyword>
<evidence type="ECO:0000256" key="11">
    <source>
        <dbReference type="PIRNR" id="PIRNR037281"/>
    </source>
</evidence>
<keyword evidence="2 11" id="KW-0808">Transferase</keyword>
<dbReference type="GO" id="GO:0000287">
    <property type="term" value="F:magnesium ion binding"/>
    <property type="evidence" value="ECO:0007669"/>
    <property type="project" value="InterPro"/>
</dbReference>
<feature type="compositionally biased region" description="Basic residues" evidence="16">
    <location>
        <begin position="85"/>
        <end position="95"/>
    </location>
</feature>
<feature type="binding site" evidence="15">
    <location>
        <position position="270"/>
    </location>
    <ligand>
        <name>ATP</name>
        <dbReference type="ChEBI" id="CHEBI:30616"/>
    </ligand>
</feature>
<comment type="similarity">
    <text evidence="11">Belongs to the protein kinase superfamily. Ser/Thr protein kinase family. WEE1 subfamily.</text>
</comment>
<dbReference type="Gene3D" id="1.10.510.10">
    <property type="entry name" value="Transferase(Phosphotransferase) domain 1"/>
    <property type="match status" value="1"/>
</dbReference>
<evidence type="ECO:0000256" key="16">
    <source>
        <dbReference type="SAM" id="MobiDB-lite"/>
    </source>
</evidence>
<dbReference type="GO" id="GO:0005634">
    <property type="term" value="C:nucleus"/>
    <property type="evidence" value="ECO:0007669"/>
    <property type="project" value="UniProtKB-SubCell"/>
</dbReference>
<feature type="compositionally biased region" description="Polar residues" evidence="16">
    <location>
        <begin position="46"/>
        <end position="58"/>
    </location>
</feature>
<dbReference type="PIRSF" id="PIRSF037281">
    <property type="entry name" value="Wee1-like_protein_kinase"/>
    <property type="match status" value="1"/>
</dbReference>
<dbReference type="Pfam" id="PF00069">
    <property type="entry name" value="Pkinase"/>
    <property type="match status" value="1"/>
</dbReference>
<feature type="region of interest" description="Disordered" evidence="16">
    <location>
        <begin position="72"/>
        <end position="134"/>
    </location>
</feature>
<evidence type="ECO:0000256" key="15">
    <source>
        <dbReference type="PROSITE-ProRule" id="PRU10141"/>
    </source>
</evidence>
<dbReference type="GO" id="GO:0005524">
    <property type="term" value="F:ATP binding"/>
    <property type="evidence" value="ECO:0007669"/>
    <property type="project" value="UniProtKB-UniRule"/>
</dbReference>
<evidence type="ECO:0000256" key="13">
    <source>
        <dbReference type="PIRSR" id="PIRSR037281-2"/>
    </source>
</evidence>
<dbReference type="PROSITE" id="PS00108">
    <property type="entry name" value="PROTEIN_KINASE_ST"/>
    <property type="match status" value="1"/>
</dbReference>
<feature type="active site" description="Proton acceptor" evidence="12">
    <location>
        <position position="367"/>
    </location>
</feature>
<dbReference type="EC" id="2.7.10.2" evidence="11"/>
<dbReference type="FunFam" id="3.30.200.20:FF:000115">
    <property type="entry name" value="Wee1-like kinase 2"/>
    <property type="match status" value="1"/>
</dbReference>
<comment type="similarity">
    <text evidence="10">Belongs to the protein kinase superfamily. Ser/Thr protein kinase family. GCN2 subfamily.</text>
</comment>
<sequence>MSVLSSRVRRGRRSVLKQRDENIMKTLTYHDSDDGELSPLDGDCSVNGSSPLSSPCVTNTERMEDISGEFLELDLPTPSCPSPKPARRKFGRTKKLSPIPFALDEGDADDETERSLGPTRRPTPSPASSMSPPHRRMRALRLFDTPHTPKSLLQKARRRRLTDEKTKLGQVKEDKVEANFNPFTPNNNRPQTSIVFGKRNRDQFERSLLEDSADEIEIDIPSTKKIALHEINTSRYNEEFHEVCKLGDGEFGSVYKCVHRLDGCTYAIKKSKTPVAGSVYERNALNEVYAHAVLGKHQHVVRYYSAWAEDDYMYIQNEYCNGGSLADIIEENRRSESKMSEADFRQVLTQVLQGLKYVHSQNLVHLDIKPGNIFIHRNPKFLQSPESGLESCEEDEEEEQEAAQIYKIGDLGHVTSVTNPTVEDGDCRYLPKEILNDDYDHLTKADIFSLGLTMFEAASGEELPKNGEQWHAVRRGELSEISHFSKELNGLLKSMIDPDPTARPSAISLLQHPSLCPQAKKSKAQLRKELNEERFKNQLLSKKLLEATQCFSQSPVQFNGFPPLPTATPFQGRPVAFPVPSQPTGFTSLIPSSKSSRLIGNKMKRSMSLSAF</sequence>
<evidence type="ECO:0000256" key="2">
    <source>
        <dbReference type="ARBA" id="ARBA00022679"/>
    </source>
</evidence>
<dbReference type="EMBL" id="VSWD01000007">
    <property type="protein sequence ID" value="KAK3098441.1"/>
    <property type="molecule type" value="Genomic_DNA"/>
</dbReference>
<keyword evidence="19" id="KW-1185">Reference proteome</keyword>
<dbReference type="GO" id="GO:0004715">
    <property type="term" value="F:non-membrane spanning protein tyrosine kinase activity"/>
    <property type="evidence" value="ECO:0007669"/>
    <property type="project" value="UniProtKB-UniRule"/>
</dbReference>
<proteinExistence type="inferred from homology"/>
<feature type="binding site" evidence="14">
    <location>
        <position position="410"/>
    </location>
    <ligand>
        <name>Mg(2+)</name>
        <dbReference type="ChEBI" id="CHEBI:18420"/>
        <label>1</label>
    </ligand>
</feature>
<keyword evidence="9 11" id="KW-0539">Nucleus</keyword>
<dbReference type="FunFam" id="1.10.510.10:FF:000989">
    <property type="entry name" value="Wee1-like protein kinase"/>
    <property type="match status" value="1"/>
</dbReference>
<evidence type="ECO:0000313" key="19">
    <source>
        <dbReference type="Proteomes" id="UP001186944"/>
    </source>
</evidence>
<feature type="binding site" evidence="14">
    <location>
        <position position="372"/>
    </location>
    <ligand>
        <name>Mg(2+)</name>
        <dbReference type="ChEBI" id="CHEBI:18420"/>
        <label>1</label>
    </ligand>
</feature>
<dbReference type="PROSITE" id="PS00107">
    <property type="entry name" value="PROTEIN_KINASE_ATP"/>
    <property type="match status" value="1"/>
</dbReference>
<keyword evidence="5 11" id="KW-0418">Kinase</keyword>
<keyword evidence="8 11" id="KW-0829">Tyrosine-protein kinase</keyword>
<dbReference type="PANTHER" id="PTHR11042:SF185">
    <property type="entry name" value="WEE1-LIKE PROTEIN KINASE"/>
    <property type="match status" value="1"/>
</dbReference>
<dbReference type="InterPro" id="IPR050339">
    <property type="entry name" value="CC_SR_Kinase"/>
</dbReference>
<dbReference type="InterPro" id="IPR000719">
    <property type="entry name" value="Prot_kinase_dom"/>
</dbReference>
<reference evidence="18" key="1">
    <citation type="submission" date="2019-08" db="EMBL/GenBank/DDBJ databases">
        <title>The improved chromosome-level genome for the pearl oyster Pinctada fucata martensii using PacBio sequencing and Hi-C.</title>
        <authorList>
            <person name="Zheng Z."/>
        </authorList>
    </citation>
    <scope>NUCLEOTIDE SEQUENCE</scope>
    <source>
        <strain evidence="18">ZZ-2019</strain>
        <tissue evidence="18">Adductor muscle</tissue>
    </source>
</reference>
<evidence type="ECO:0000256" key="12">
    <source>
        <dbReference type="PIRSR" id="PIRSR037281-1"/>
    </source>
</evidence>
<comment type="cofactor">
    <cofactor evidence="14">
        <name>Mg(2+)</name>
        <dbReference type="ChEBI" id="CHEBI:18420"/>
    </cofactor>
    <text evidence="14">Binds 2 magnesium ions per subunit.</text>
</comment>
<evidence type="ECO:0000256" key="8">
    <source>
        <dbReference type="ARBA" id="ARBA00023137"/>
    </source>
</evidence>
<dbReference type="SMART" id="SM00220">
    <property type="entry name" value="S_TKc"/>
    <property type="match status" value="1"/>
</dbReference>
<keyword evidence="6 11" id="KW-0067">ATP-binding</keyword>
<accession>A0AA88Y635</accession>
<dbReference type="GO" id="GO:0005737">
    <property type="term" value="C:cytoplasm"/>
    <property type="evidence" value="ECO:0007669"/>
    <property type="project" value="TreeGrafter"/>
</dbReference>
<keyword evidence="3 11" id="KW-0479">Metal-binding</keyword>
<dbReference type="Proteomes" id="UP001186944">
    <property type="component" value="Unassembled WGS sequence"/>
</dbReference>
<keyword evidence="4 11" id="KW-0547">Nucleotide-binding</keyword>
<dbReference type="InterPro" id="IPR011009">
    <property type="entry name" value="Kinase-like_dom_sf"/>
</dbReference>
<dbReference type="PANTHER" id="PTHR11042">
    <property type="entry name" value="EUKARYOTIC TRANSLATION INITIATION FACTOR 2-ALPHA KINASE EIF2-ALPHA KINASE -RELATED"/>
    <property type="match status" value="1"/>
</dbReference>
<evidence type="ECO:0000256" key="4">
    <source>
        <dbReference type="ARBA" id="ARBA00022741"/>
    </source>
</evidence>
<evidence type="ECO:0000256" key="5">
    <source>
        <dbReference type="ARBA" id="ARBA00022777"/>
    </source>
</evidence>
<evidence type="ECO:0000256" key="9">
    <source>
        <dbReference type="ARBA" id="ARBA00023242"/>
    </source>
</evidence>
<dbReference type="InterPro" id="IPR017441">
    <property type="entry name" value="Protein_kinase_ATP_BS"/>
</dbReference>
<comment type="catalytic activity">
    <reaction evidence="11">
        <text>L-tyrosyl-[protein] + ATP = O-phospho-L-tyrosyl-[protein] + ADP + H(+)</text>
        <dbReference type="Rhea" id="RHEA:10596"/>
        <dbReference type="Rhea" id="RHEA-COMP:10136"/>
        <dbReference type="Rhea" id="RHEA-COMP:20101"/>
        <dbReference type="ChEBI" id="CHEBI:15378"/>
        <dbReference type="ChEBI" id="CHEBI:30616"/>
        <dbReference type="ChEBI" id="CHEBI:46858"/>
        <dbReference type="ChEBI" id="CHEBI:61978"/>
        <dbReference type="ChEBI" id="CHEBI:456216"/>
        <dbReference type="EC" id="2.7.10.2"/>
    </reaction>
</comment>
<name>A0AA88Y635_PINIB</name>
<dbReference type="PROSITE" id="PS50011">
    <property type="entry name" value="PROTEIN_KINASE_DOM"/>
    <property type="match status" value="1"/>
</dbReference>
<evidence type="ECO:0000256" key="7">
    <source>
        <dbReference type="ARBA" id="ARBA00022842"/>
    </source>
</evidence>
<comment type="subcellular location">
    <subcellularLocation>
        <location evidence="1 11">Nucleus</location>
    </subcellularLocation>
</comment>
<protein>
    <recommendedName>
        <fullName evidence="11">Wee1-like protein kinase</fullName>
        <ecNumber evidence="11">2.7.10.2</ecNumber>
    </recommendedName>
</protein>
<dbReference type="Gene3D" id="3.30.200.20">
    <property type="entry name" value="Phosphorylase Kinase, domain 1"/>
    <property type="match status" value="1"/>
</dbReference>
<feature type="region of interest" description="Disordered" evidence="16">
    <location>
        <begin position="30"/>
        <end position="58"/>
    </location>
</feature>
<organism evidence="18 19">
    <name type="scientific">Pinctada imbricata</name>
    <name type="common">Atlantic pearl-oyster</name>
    <name type="synonym">Pinctada martensii</name>
    <dbReference type="NCBI Taxonomy" id="66713"/>
    <lineage>
        <taxon>Eukaryota</taxon>
        <taxon>Metazoa</taxon>
        <taxon>Spiralia</taxon>
        <taxon>Lophotrochozoa</taxon>
        <taxon>Mollusca</taxon>
        <taxon>Bivalvia</taxon>
        <taxon>Autobranchia</taxon>
        <taxon>Pteriomorphia</taxon>
        <taxon>Pterioida</taxon>
        <taxon>Pterioidea</taxon>
        <taxon>Pteriidae</taxon>
        <taxon>Pinctada</taxon>
    </lineage>
</organism>
<dbReference type="SUPFAM" id="SSF56112">
    <property type="entry name" value="Protein kinase-like (PK-like)"/>
    <property type="match status" value="1"/>
</dbReference>
<evidence type="ECO:0000256" key="3">
    <source>
        <dbReference type="ARBA" id="ARBA00022723"/>
    </source>
</evidence>
<dbReference type="InterPro" id="IPR017164">
    <property type="entry name" value="Wee1-like_protein_kinase"/>
</dbReference>
<dbReference type="AlphaFoldDB" id="A0AA88Y635"/>
<evidence type="ECO:0000256" key="6">
    <source>
        <dbReference type="ARBA" id="ARBA00022840"/>
    </source>
</evidence>
<evidence type="ECO:0000259" key="17">
    <source>
        <dbReference type="PROSITE" id="PS50011"/>
    </source>
</evidence>
<feature type="compositionally biased region" description="Low complexity" evidence="16">
    <location>
        <begin position="118"/>
        <end position="132"/>
    </location>
</feature>
<evidence type="ECO:0000256" key="10">
    <source>
        <dbReference type="ARBA" id="ARBA00037982"/>
    </source>
</evidence>